<dbReference type="InterPro" id="IPR029044">
    <property type="entry name" value="Nucleotide-diphossugar_trans"/>
</dbReference>
<dbReference type="RefSeq" id="WP_342758486.1">
    <property type="nucleotide sequence ID" value="NZ_CP146256.1"/>
</dbReference>
<dbReference type="PANTHER" id="PTHR22916">
    <property type="entry name" value="GLYCOSYLTRANSFERASE"/>
    <property type="match status" value="1"/>
</dbReference>
<proteinExistence type="predicted"/>
<name>A0ABZ3EZX6_9FIRM</name>
<dbReference type="PANTHER" id="PTHR22916:SF3">
    <property type="entry name" value="UDP-GLCNAC:BETAGAL BETA-1,3-N-ACETYLGLUCOSAMINYLTRANSFERASE-LIKE PROTEIN 1"/>
    <property type="match status" value="1"/>
</dbReference>
<protein>
    <submittedName>
        <fullName evidence="2">Glycosyltransferase</fullName>
        <ecNumber evidence="2">2.4.-.-</ecNumber>
    </submittedName>
</protein>
<evidence type="ECO:0000313" key="2">
    <source>
        <dbReference type="EMBL" id="XAH74908.1"/>
    </source>
</evidence>
<dbReference type="EC" id="2.4.-.-" evidence="2"/>
<keyword evidence="3" id="KW-1185">Reference proteome</keyword>
<keyword evidence="2" id="KW-0808">Transferase</keyword>
<evidence type="ECO:0000313" key="3">
    <source>
        <dbReference type="Proteomes" id="UP001451571"/>
    </source>
</evidence>
<organism evidence="2 3">
    <name type="scientific">Kineothrix sedimenti</name>
    <dbReference type="NCBI Taxonomy" id="3123317"/>
    <lineage>
        <taxon>Bacteria</taxon>
        <taxon>Bacillati</taxon>
        <taxon>Bacillota</taxon>
        <taxon>Clostridia</taxon>
        <taxon>Lachnospirales</taxon>
        <taxon>Lachnospiraceae</taxon>
        <taxon>Kineothrix</taxon>
    </lineage>
</organism>
<feature type="domain" description="Glycosyltransferase 2-like" evidence="1">
    <location>
        <begin position="5"/>
        <end position="111"/>
    </location>
</feature>
<accession>A0ABZ3EZX6</accession>
<evidence type="ECO:0000259" key="1">
    <source>
        <dbReference type="Pfam" id="PF00535"/>
    </source>
</evidence>
<dbReference type="GO" id="GO:0016757">
    <property type="term" value="F:glycosyltransferase activity"/>
    <property type="evidence" value="ECO:0007669"/>
    <property type="project" value="UniProtKB-KW"/>
</dbReference>
<dbReference type="Gene3D" id="3.90.550.10">
    <property type="entry name" value="Spore Coat Polysaccharide Biosynthesis Protein SpsA, Chain A"/>
    <property type="match status" value="1"/>
</dbReference>
<dbReference type="SUPFAM" id="SSF53448">
    <property type="entry name" value="Nucleotide-diphospho-sugar transferases"/>
    <property type="match status" value="1"/>
</dbReference>
<dbReference type="EMBL" id="CP146256">
    <property type="protein sequence ID" value="XAH74908.1"/>
    <property type="molecule type" value="Genomic_DNA"/>
</dbReference>
<gene>
    <name evidence="2" type="ORF">V6984_03835</name>
</gene>
<dbReference type="InterPro" id="IPR001173">
    <property type="entry name" value="Glyco_trans_2-like"/>
</dbReference>
<dbReference type="Proteomes" id="UP001451571">
    <property type="component" value="Chromosome"/>
</dbReference>
<reference evidence="2 3" key="1">
    <citation type="submission" date="2024-02" db="EMBL/GenBank/DDBJ databases">
        <title>Bacterial strain from lacustrine sediment.</title>
        <authorList>
            <person name="Petit C."/>
            <person name="Fadhlaoui K."/>
        </authorList>
    </citation>
    <scope>NUCLEOTIDE SEQUENCE [LARGE SCALE GENOMIC DNA]</scope>
    <source>
        <strain evidence="2 3">IPX-CK</strain>
    </source>
</reference>
<dbReference type="Pfam" id="PF00535">
    <property type="entry name" value="Glycos_transf_2"/>
    <property type="match status" value="1"/>
</dbReference>
<keyword evidence="2" id="KW-0328">Glycosyltransferase</keyword>
<sequence>MARVSVIMSVYNEEKYICESIESILNQTFVDYEFIIIDDASTDSTVSLIECYKDMRIKLIKNTKNRGLTKNLNAGLKIAKGQYIIRMDGDDVAYPNRIAEQVDFMDHHREIKLASCGYRIIGSARKTVSCKVSCDEIRAMLIFNSVLPHPGFIFDRKAMNDVGIRYNERLKYAQDYDFQSRVVKIYDLAFMPQVLFDYRVSKKQISVAKFEQQQKCANYIRMKELQYLGINKMPIRPEVWRAFSRSEDRVFSLEEKYKVFVMTMRITNLCKEKEMYNEKAVKEVCKKKLQKFIKIM</sequence>